<dbReference type="AlphaFoldDB" id="A0A0Q9Y702"/>
<evidence type="ECO:0000313" key="1">
    <source>
        <dbReference type="EMBL" id="KRG12798.1"/>
    </source>
</evidence>
<evidence type="ECO:0000313" key="2">
    <source>
        <dbReference type="Proteomes" id="UP000053881"/>
    </source>
</evidence>
<dbReference type="EMBL" id="LGPB01000086">
    <property type="protein sequence ID" value="KRG12798.1"/>
    <property type="molecule type" value="Genomic_DNA"/>
</dbReference>
<gene>
    <name evidence="1" type="ORF">ACA29_10275</name>
</gene>
<proteinExistence type="predicted"/>
<protein>
    <submittedName>
        <fullName evidence="1">Uncharacterized protein</fullName>
    </submittedName>
</protein>
<organism evidence="1 2">
    <name type="scientific">Lederbergia galactosidilytica</name>
    <dbReference type="NCBI Taxonomy" id="217031"/>
    <lineage>
        <taxon>Bacteria</taxon>
        <taxon>Bacillati</taxon>
        <taxon>Bacillota</taxon>
        <taxon>Bacilli</taxon>
        <taxon>Bacillales</taxon>
        <taxon>Bacillaceae</taxon>
        <taxon>Lederbergia</taxon>
    </lineage>
</organism>
<comment type="caution">
    <text evidence="1">The sequence shown here is derived from an EMBL/GenBank/DDBJ whole genome shotgun (WGS) entry which is preliminary data.</text>
</comment>
<reference evidence="1 2" key="1">
    <citation type="submission" date="2015-06" db="EMBL/GenBank/DDBJ databases">
        <title>Genome sequencing project of Bacillus galactosidilyticus PL133.</title>
        <authorList>
            <person name="Gaiero J."/>
            <person name="Nicol R."/>
            <person name="Habash M."/>
        </authorList>
    </citation>
    <scope>NUCLEOTIDE SEQUENCE [LARGE SCALE GENOMIC DNA]</scope>
    <source>
        <strain evidence="1 2">PL133</strain>
    </source>
</reference>
<dbReference type="SUPFAM" id="SSF51658">
    <property type="entry name" value="Xylose isomerase-like"/>
    <property type="match status" value="1"/>
</dbReference>
<dbReference type="InterPro" id="IPR036237">
    <property type="entry name" value="Xyl_isomerase-like_sf"/>
</dbReference>
<dbReference type="PATRIC" id="fig|217031.4.peg.3409"/>
<dbReference type="Gene3D" id="3.20.20.150">
    <property type="entry name" value="Divalent-metal-dependent TIM barrel enzymes"/>
    <property type="match status" value="1"/>
</dbReference>
<accession>A0A0Q9Y702</accession>
<sequence length="64" mass="7711">MTLILETHDSWTKCEYVENILRLTDSKHVQVLWDIHHPYRTEGEQPEKTWELLGDRIKYMGVAR</sequence>
<dbReference type="Proteomes" id="UP000053881">
    <property type="component" value="Unassembled WGS sequence"/>
</dbReference>
<name>A0A0Q9Y702_9BACI</name>